<dbReference type="InterPro" id="IPR021660">
    <property type="entry name" value="DUF3253"/>
</dbReference>
<organism evidence="1 2">
    <name type="scientific">Kaistia dalseonensis</name>
    <dbReference type="NCBI Taxonomy" id="410840"/>
    <lineage>
        <taxon>Bacteria</taxon>
        <taxon>Pseudomonadati</taxon>
        <taxon>Pseudomonadota</taxon>
        <taxon>Alphaproteobacteria</taxon>
        <taxon>Hyphomicrobiales</taxon>
        <taxon>Kaistiaceae</taxon>
        <taxon>Kaistia</taxon>
    </lineage>
</organism>
<dbReference type="RefSeq" id="WP_266346977.1">
    <property type="nucleotide sequence ID" value="NZ_JAPKNG010000001.1"/>
</dbReference>
<dbReference type="Proteomes" id="UP001241603">
    <property type="component" value="Unassembled WGS sequence"/>
</dbReference>
<reference evidence="1 2" key="1">
    <citation type="submission" date="2023-07" db="EMBL/GenBank/DDBJ databases">
        <title>Genomic Encyclopedia of Type Strains, Phase IV (KMG-IV): sequencing the most valuable type-strain genomes for metagenomic binning, comparative biology and taxonomic classification.</title>
        <authorList>
            <person name="Goeker M."/>
        </authorList>
    </citation>
    <scope>NUCLEOTIDE SEQUENCE [LARGE SCALE GENOMIC DNA]</scope>
    <source>
        <strain evidence="1 2">B6-8</strain>
    </source>
</reference>
<gene>
    <name evidence="1" type="ORF">QO014_000403</name>
</gene>
<proteinExistence type="predicted"/>
<dbReference type="InterPro" id="IPR036388">
    <property type="entry name" value="WH-like_DNA-bd_sf"/>
</dbReference>
<evidence type="ECO:0000313" key="2">
    <source>
        <dbReference type="Proteomes" id="UP001241603"/>
    </source>
</evidence>
<dbReference type="EMBL" id="JAUSVO010000001">
    <property type="protein sequence ID" value="MDQ0436033.1"/>
    <property type="molecule type" value="Genomic_DNA"/>
</dbReference>
<keyword evidence="2" id="KW-1185">Reference proteome</keyword>
<dbReference type="SUPFAM" id="SSF46785">
    <property type="entry name" value="Winged helix' DNA-binding domain"/>
    <property type="match status" value="1"/>
</dbReference>
<dbReference type="Gene3D" id="1.10.10.10">
    <property type="entry name" value="Winged helix-like DNA-binding domain superfamily/Winged helix DNA-binding domain"/>
    <property type="match status" value="1"/>
</dbReference>
<protein>
    <recommendedName>
        <fullName evidence="3">DUF3253 domain-containing protein</fullName>
    </recommendedName>
</protein>
<sequence length="88" mass="9567">MTADTALVETTLLRLLDALPPGKSIDPTEIARAIAGTDEKQWRLLMMPIRNAAIRLAGDGKVAILRKGRPVDPQDFKGVYRIGRAEAA</sequence>
<evidence type="ECO:0000313" key="1">
    <source>
        <dbReference type="EMBL" id="MDQ0436033.1"/>
    </source>
</evidence>
<dbReference type="InterPro" id="IPR036390">
    <property type="entry name" value="WH_DNA-bd_sf"/>
</dbReference>
<comment type="caution">
    <text evidence="1">The sequence shown here is derived from an EMBL/GenBank/DDBJ whole genome shotgun (WGS) entry which is preliminary data.</text>
</comment>
<evidence type="ECO:0008006" key="3">
    <source>
        <dbReference type="Google" id="ProtNLM"/>
    </source>
</evidence>
<accession>A0ABU0H2A9</accession>
<name>A0ABU0H2A9_9HYPH</name>
<dbReference type="Pfam" id="PF11625">
    <property type="entry name" value="DUF3253"/>
    <property type="match status" value="1"/>
</dbReference>